<reference evidence="1" key="1">
    <citation type="submission" date="2021-02" db="EMBL/GenBank/DDBJ databases">
        <authorList>
            <person name="Nowell W R."/>
        </authorList>
    </citation>
    <scope>NUCLEOTIDE SEQUENCE</scope>
</reference>
<evidence type="ECO:0000313" key="1">
    <source>
        <dbReference type="EMBL" id="CAF1162674.1"/>
    </source>
</evidence>
<dbReference type="AlphaFoldDB" id="A0A814TNR0"/>
<organism evidence="1 2">
    <name type="scientific">Adineta ricciae</name>
    <name type="common">Rotifer</name>
    <dbReference type="NCBI Taxonomy" id="249248"/>
    <lineage>
        <taxon>Eukaryota</taxon>
        <taxon>Metazoa</taxon>
        <taxon>Spiralia</taxon>
        <taxon>Gnathifera</taxon>
        <taxon>Rotifera</taxon>
        <taxon>Eurotatoria</taxon>
        <taxon>Bdelloidea</taxon>
        <taxon>Adinetida</taxon>
        <taxon>Adinetidae</taxon>
        <taxon>Adineta</taxon>
    </lineage>
</organism>
<dbReference type="EMBL" id="CAJNOR010001552">
    <property type="protein sequence ID" value="CAF1162674.1"/>
    <property type="molecule type" value="Genomic_DNA"/>
</dbReference>
<accession>A0A814TNR0</accession>
<gene>
    <name evidence="1" type="ORF">XAT740_LOCUS21572</name>
</gene>
<evidence type="ECO:0000313" key="2">
    <source>
        <dbReference type="Proteomes" id="UP000663828"/>
    </source>
</evidence>
<proteinExistence type="predicted"/>
<name>A0A814TNR0_ADIRI</name>
<comment type="caution">
    <text evidence="1">The sequence shown here is derived from an EMBL/GenBank/DDBJ whole genome shotgun (WGS) entry which is preliminary data.</text>
</comment>
<sequence length="175" mass="20351">PVDRAFYEAGIMCRKVNWNEMSMMFLNRYLDVVDAIEEHNPDMLATSDFVETDIPYEIELPDEPTLPPEQHEKVKEHVLTLSMKQAIKPALRRDSRNCIEFSLINPETNERASPCLITGYPVLDDRVIFDRFNLMANKEDWNKFVLSAKSIRRESLQDCLKFLTKWTGAQPNVSL</sequence>
<keyword evidence="2" id="KW-1185">Reference proteome</keyword>
<protein>
    <submittedName>
        <fullName evidence="1">Uncharacterized protein</fullName>
    </submittedName>
</protein>
<dbReference type="Proteomes" id="UP000663828">
    <property type="component" value="Unassembled WGS sequence"/>
</dbReference>
<feature type="non-terminal residue" evidence="1">
    <location>
        <position position="1"/>
    </location>
</feature>